<gene>
    <name evidence="3" type="ORF">FGS76_10875</name>
</gene>
<evidence type="ECO:0000313" key="4">
    <source>
        <dbReference type="Proteomes" id="UP000739180"/>
    </source>
</evidence>
<dbReference type="Pfam" id="PF04784">
    <property type="entry name" value="DUF547"/>
    <property type="match status" value="1"/>
</dbReference>
<keyword evidence="1" id="KW-0732">Signal</keyword>
<sequence length="273" mass="30727">MVYVQRGLLGLLLLALSVSPALAERPFDHGAWDTLLRDHVTWQRQGRTSTVDYDGFATDRQALHAYLERLSAVSAERFQQWPRDARLAFLINAYNAFTVELILRQNPRPDSIRDIGSIFRGPWKQRFFTLLGKERTLDDVEHGLIRDNPALMDARIHFAVNCASVGCPALRPEAYTAGALDRQLDDATGRFLSDRQRNRYRDGVLEVSSIFDWYQEDFEAAAGSLGAWLADQGDALALPGDARQRLRAGDLEIDFLDYDWSLNGDPAGQSTSP</sequence>
<dbReference type="PANTHER" id="PTHR46361">
    <property type="entry name" value="ELECTRON CARRIER/ PROTEIN DISULFIDE OXIDOREDUCTASE"/>
    <property type="match status" value="1"/>
</dbReference>
<accession>A0ABY2XM34</accession>
<feature type="chain" id="PRO_5046524875" evidence="1">
    <location>
        <begin position="24"/>
        <end position="273"/>
    </location>
</feature>
<dbReference type="EMBL" id="VCQT01000034">
    <property type="protein sequence ID" value="TMW12412.1"/>
    <property type="molecule type" value="Genomic_DNA"/>
</dbReference>
<evidence type="ECO:0000313" key="3">
    <source>
        <dbReference type="EMBL" id="TMW12412.1"/>
    </source>
</evidence>
<proteinExistence type="predicted"/>
<feature type="domain" description="DUF547" evidence="2">
    <location>
        <begin position="79"/>
        <end position="192"/>
    </location>
</feature>
<comment type="caution">
    <text evidence="3">The sequence shown here is derived from an EMBL/GenBank/DDBJ whole genome shotgun (WGS) entry which is preliminary data.</text>
</comment>
<feature type="signal peptide" evidence="1">
    <location>
        <begin position="1"/>
        <end position="23"/>
    </location>
</feature>
<protein>
    <submittedName>
        <fullName evidence="3">DUF547 domain-containing protein</fullName>
    </submittedName>
</protein>
<evidence type="ECO:0000259" key="2">
    <source>
        <dbReference type="Pfam" id="PF04784"/>
    </source>
</evidence>
<dbReference type="InterPro" id="IPR006869">
    <property type="entry name" value="DUF547"/>
</dbReference>
<keyword evidence="4" id="KW-1185">Reference proteome</keyword>
<dbReference type="Proteomes" id="UP000739180">
    <property type="component" value="Unassembled WGS sequence"/>
</dbReference>
<reference evidence="3 4" key="1">
    <citation type="submission" date="2019-05" db="EMBL/GenBank/DDBJ databases">
        <title>Genome of Alcanivorax gelatiniphagus, an oil degrading marine bacteria.</title>
        <authorList>
            <person name="Kwon K.K."/>
        </authorList>
    </citation>
    <scope>NUCLEOTIDE SEQUENCE [LARGE SCALE GENOMIC DNA]</scope>
    <source>
        <strain evidence="3 4">MEBiC 08158</strain>
    </source>
</reference>
<name>A0ABY2XM34_9GAMM</name>
<dbReference type="PANTHER" id="PTHR46361:SF5">
    <property type="entry name" value="DEP DOMAIN-CONTAINING PROTEIN"/>
    <property type="match status" value="1"/>
</dbReference>
<dbReference type="RefSeq" id="WP_138772668.1">
    <property type="nucleotide sequence ID" value="NZ_JBHSSX010000069.1"/>
</dbReference>
<evidence type="ECO:0000256" key="1">
    <source>
        <dbReference type="SAM" id="SignalP"/>
    </source>
</evidence>
<organism evidence="3 4">
    <name type="scientific">Alloalcanivorax gelatiniphagus</name>
    <dbReference type="NCBI Taxonomy" id="1194167"/>
    <lineage>
        <taxon>Bacteria</taxon>
        <taxon>Pseudomonadati</taxon>
        <taxon>Pseudomonadota</taxon>
        <taxon>Gammaproteobacteria</taxon>
        <taxon>Oceanospirillales</taxon>
        <taxon>Alcanivoracaceae</taxon>
        <taxon>Alloalcanivorax</taxon>
    </lineage>
</organism>